<organism evidence="4 5">
    <name type="scientific">Dialister succinatiphilus YIT 11850</name>
    <dbReference type="NCBI Taxonomy" id="742743"/>
    <lineage>
        <taxon>Bacteria</taxon>
        <taxon>Bacillati</taxon>
        <taxon>Bacillota</taxon>
        <taxon>Negativicutes</taxon>
        <taxon>Veillonellales</taxon>
        <taxon>Veillonellaceae</taxon>
        <taxon>Dialister</taxon>
    </lineage>
</organism>
<gene>
    <name evidence="4" type="ORF">HMPREF9453_00913</name>
</gene>
<evidence type="ECO:0000313" key="4">
    <source>
        <dbReference type="EMBL" id="EHO63213.1"/>
    </source>
</evidence>
<keyword evidence="2" id="KW-0812">Transmembrane</keyword>
<evidence type="ECO:0000313" key="5">
    <source>
        <dbReference type="Proteomes" id="UP000003277"/>
    </source>
</evidence>
<dbReference type="HOGENOM" id="CLU_1560502_0_0_9"/>
<feature type="compositionally biased region" description="Gly residues" evidence="1">
    <location>
        <begin position="157"/>
        <end position="171"/>
    </location>
</feature>
<dbReference type="STRING" id="742743.HMPREF9453_00913"/>
<dbReference type="EMBL" id="ADLT01000019">
    <property type="protein sequence ID" value="EHO63213.1"/>
    <property type="molecule type" value="Genomic_DNA"/>
</dbReference>
<keyword evidence="2" id="KW-1133">Transmembrane helix</keyword>
<dbReference type="AlphaFoldDB" id="H1CZX5"/>
<proteinExistence type="predicted"/>
<feature type="transmembrane region" description="Helical" evidence="2">
    <location>
        <begin position="76"/>
        <end position="96"/>
    </location>
</feature>
<comment type="caution">
    <text evidence="4">The sequence shown here is derived from an EMBL/GenBank/DDBJ whole genome shotgun (WGS) entry which is preliminary data.</text>
</comment>
<dbReference type="RefSeq" id="WP_008859409.1">
    <property type="nucleotide sequence ID" value="NZ_JH591187.1"/>
</dbReference>
<dbReference type="PROSITE" id="PS51257">
    <property type="entry name" value="PROKAR_LIPOPROTEIN"/>
    <property type="match status" value="1"/>
</dbReference>
<evidence type="ECO:0000256" key="2">
    <source>
        <dbReference type="SAM" id="Phobius"/>
    </source>
</evidence>
<name>H1CZX5_9FIRM</name>
<protein>
    <recommendedName>
        <fullName evidence="6">Lipoprotein</fullName>
    </recommendedName>
</protein>
<keyword evidence="3" id="KW-0732">Signal</keyword>
<evidence type="ECO:0000256" key="3">
    <source>
        <dbReference type="SAM" id="SignalP"/>
    </source>
</evidence>
<sequence>MYRSAKTAAILAAFMAAGGAAVMMAGCGQEQKAQGDELKDENGRTYHLVKNEDGTETARYDNGEEVTFRRDENDNLQYVSGASSLLPLLMMSYFMFHGLPGYSGHYDRNTGSVLNDRPAYTEQKQQNTGGASAGNKNASYESGKSSGNSTVKAPSGGKTGFGGAGVRGGAS</sequence>
<feature type="signal peptide" evidence="3">
    <location>
        <begin position="1"/>
        <end position="25"/>
    </location>
</feature>
<dbReference type="eggNOG" id="ENOG5031SJM">
    <property type="taxonomic scope" value="Bacteria"/>
</dbReference>
<keyword evidence="5" id="KW-1185">Reference proteome</keyword>
<accession>H1CZX5</accession>
<feature type="region of interest" description="Disordered" evidence="1">
    <location>
        <begin position="122"/>
        <end position="171"/>
    </location>
</feature>
<reference evidence="4 5" key="1">
    <citation type="submission" date="2011-11" db="EMBL/GenBank/DDBJ databases">
        <title>The Genome Sequence of Dialister succinatiphilus YIT 11850.</title>
        <authorList>
            <consortium name="The Broad Institute Genome Sequencing Platform"/>
            <person name="Earl A."/>
            <person name="Ward D."/>
            <person name="Feldgarden M."/>
            <person name="Gevers D."/>
            <person name="Morotomi M."/>
            <person name="Young S.K."/>
            <person name="Zeng Q."/>
            <person name="Gargeya S."/>
            <person name="Fitzgerald M."/>
            <person name="Haas B."/>
            <person name="Abouelleil A."/>
            <person name="Alvarado L."/>
            <person name="Arachchi H.M."/>
            <person name="Berlin A."/>
            <person name="Brown A."/>
            <person name="Chapman S.B."/>
            <person name="Dunbar C."/>
            <person name="Gearin G."/>
            <person name="Goldberg J."/>
            <person name="Griggs A."/>
            <person name="Gujja S."/>
            <person name="Heiman D."/>
            <person name="Howarth C."/>
            <person name="Lui A."/>
            <person name="MacDonald P.J.P."/>
            <person name="Montmayeur A."/>
            <person name="Murphy C."/>
            <person name="Neiman D."/>
            <person name="Pearson M."/>
            <person name="Priest M."/>
            <person name="Roberts A."/>
            <person name="Saif S."/>
            <person name="Shea T."/>
            <person name="Sisk P."/>
            <person name="Stolte C."/>
            <person name="Sykes S."/>
            <person name="Wortman J."/>
            <person name="Nusbaum C."/>
            <person name="Birren B."/>
        </authorList>
    </citation>
    <scope>NUCLEOTIDE SEQUENCE [LARGE SCALE GENOMIC DNA]</scope>
    <source>
        <strain evidence="4 5">YIT 11850</strain>
    </source>
</reference>
<dbReference type="PATRIC" id="fig|742743.3.peg.932"/>
<evidence type="ECO:0000256" key="1">
    <source>
        <dbReference type="SAM" id="MobiDB-lite"/>
    </source>
</evidence>
<keyword evidence="2" id="KW-0472">Membrane</keyword>
<dbReference type="Proteomes" id="UP000003277">
    <property type="component" value="Unassembled WGS sequence"/>
</dbReference>
<evidence type="ECO:0008006" key="6">
    <source>
        <dbReference type="Google" id="ProtNLM"/>
    </source>
</evidence>
<feature type="chain" id="PRO_5038922424" description="Lipoprotein" evidence="3">
    <location>
        <begin position="26"/>
        <end position="171"/>
    </location>
</feature>
<dbReference type="OrthoDB" id="1664984at2"/>
<feature type="compositionally biased region" description="Polar residues" evidence="1">
    <location>
        <begin position="122"/>
        <end position="152"/>
    </location>
</feature>